<dbReference type="AlphaFoldDB" id="A0A6N9JGP7"/>
<accession>A0A6N9JGP7</accession>
<organism evidence="2 3">
    <name type="scientific">Collinsella aerofaciens</name>
    <dbReference type="NCBI Taxonomy" id="74426"/>
    <lineage>
        <taxon>Bacteria</taxon>
        <taxon>Bacillati</taxon>
        <taxon>Actinomycetota</taxon>
        <taxon>Coriobacteriia</taxon>
        <taxon>Coriobacteriales</taxon>
        <taxon>Coriobacteriaceae</taxon>
        <taxon>Collinsella</taxon>
    </lineage>
</organism>
<dbReference type="PANTHER" id="PTHR21381">
    <property type="entry name" value="ZGC:162297"/>
    <property type="match status" value="1"/>
</dbReference>
<evidence type="ECO:0000313" key="2">
    <source>
        <dbReference type="EMBL" id="MZJ38619.1"/>
    </source>
</evidence>
<name>A0A6N9JGP7_9ACTN</name>
<sequence length="274" mass="29534">MKEHVMSFLTSMFKTEKPVIGMLHLRPLPGDPLYYPGGSVSQVVEAAKRDLEALQQGGVDGILITNELSMPYEQHVSPSTLASMGYVIGALSHDLSTPWGAEAIYDGDATIELCAAVDAQFTRCNFCGAWAGDLGLIDRDFAHTMRRKAALRLDDLKLFHFITSEGEVYLNDRTTADIADSLLFNCLPDAMVIGGSAAGRGASGELADEVRERVGQVPVVCGTGCRENTVADVFAHYDGAFVGTCLKRDGKLDAPVDVERVVRFMAAARTARGE</sequence>
<dbReference type="NCBIfam" id="TIGR00259">
    <property type="entry name" value="thylakoid_BtpA"/>
    <property type="match status" value="1"/>
</dbReference>
<gene>
    <name evidence="2" type="ORF">GT464_01415</name>
</gene>
<dbReference type="Proteomes" id="UP000469380">
    <property type="component" value="Unassembled WGS sequence"/>
</dbReference>
<dbReference type="PANTHER" id="PTHR21381:SF3">
    <property type="entry name" value="SGC REGION PROTEIN SGCQ-RELATED"/>
    <property type="match status" value="1"/>
</dbReference>
<evidence type="ECO:0000256" key="1">
    <source>
        <dbReference type="ARBA" id="ARBA00006007"/>
    </source>
</evidence>
<evidence type="ECO:0000313" key="3">
    <source>
        <dbReference type="Proteomes" id="UP000469380"/>
    </source>
</evidence>
<comment type="similarity">
    <text evidence="1">Belongs to the BtpA family.</text>
</comment>
<dbReference type="Pfam" id="PF03437">
    <property type="entry name" value="BtpA"/>
    <property type="match status" value="1"/>
</dbReference>
<dbReference type="InterPro" id="IPR005137">
    <property type="entry name" value="BtpA"/>
</dbReference>
<dbReference type="SUPFAM" id="SSF51366">
    <property type="entry name" value="Ribulose-phoshate binding barrel"/>
    <property type="match status" value="1"/>
</dbReference>
<dbReference type="EMBL" id="WWSR01000002">
    <property type="protein sequence ID" value="MZJ38619.1"/>
    <property type="molecule type" value="Genomic_DNA"/>
</dbReference>
<comment type="caution">
    <text evidence="2">The sequence shown here is derived from an EMBL/GenBank/DDBJ whole genome shotgun (WGS) entry which is preliminary data.</text>
</comment>
<proteinExistence type="inferred from homology"/>
<dbReference type="InterPro" id="IPR011060">
    <property type="entry name" value="RibuloseP-bd_barrel"/>
</dbReference>
<reference evidence="2 3" key="1">
    <citation type="journal article" date="2019" name="Nat. Med.">
        <title>A library of human gut bacterial isolates paired with longitudinal multiomics data enables mechanistic microbiome research.</title>
        <authorList>
            <person name="Poyet M."/>
            <person name="Groussin M."/>
            <person name="Gibbons S.M."/>
            <person name="Avila-Pacheco J."/>
            <person name="Jiang X."/>
            <person name="Kearney S.M."/>
            <person name="Perrotta A.R."/>
            <person name="Berdy B."/>
            <person name="Zhao S."/>
            <person name="Lieberman T.D."/>
            <person name="Swanson P.K."/>
            <person name="Smith M."/>
            <person name="Roesemann S."/>
            <person name="Alexander J.E."/>
            <person name="Rich S.A."/>
            <person name="Livny J."/>
            <person name="Vlamakis H."/>
            <person name="Clish C."/>
            <person name="Bullock K."/>
            <person name="Deik A."/>
            <person name="Scott J."/>
            <person name="Pierce K.A."/>
            <person name="Xavier R.J."/>
            <person name="Alm E.J."/>
        </authorList>
    </citation>
    <scope>NUCLEOTIDE SEQUENCE [LARGE SCALE GENOMIC DNA]</scope>
    <source>
        <strain evidence="2 3">BIOML-A20</strain>
    </source>
</reference>
<protein>
    <submittedName>
        <fullName evidence="2">BtpA/SgcQ family protein</fullName>
    </submittedName>
</protein>
<dbReference type="PIRSF" id="PIRSF005956">
    <property type="entry name" value="BtpA"/>
    <property type="match status" value="1"/>
</dbReference>